<keyword evidence="2" id="KW-0732">Signal</keyword>
<dbReference type="Pfam" id="PF03797">
    <property type="entry name" value="Autotransporter"/>
    <property type="match status" value="1"/>
</dbReference>
<evidence type="ECO:0000313" key="5">
    <source>
        <dbReference type="Proteomes" id="UP001058124"/>
    </source>
</evidence>
<accession>A0AAV5MZW2</accession>
<sequence>MNKISLLSFSICLALSGAAYAAPATTSVADLATLTSHGGEVDVVDQWGITLLDNNAFNYSGDVSVKYKTTGSGRGIGISVFNSLMTLGKTTVVVDVDSAPNANADAVTAVRLKNGSVTVGPAGNDKVTAEFGAGSSFTVNGNGSTEITGLDIEAGPYTSAYLIPEMTITLNENTTVTLNRAGNYSVGLYAYISGAKFITKDGLSINLNSDSAATMYGIRAQGIIPSSSAPVSSLPGAEVELNGTTEIHMLNGGTGTAGILAHVTGSKVSAQKAVTVTNVTNNATANLYGLYASGGAIDFADTANLTISGGSASSAAVIASAGGSVALTGANIDVDAGRAFYASGVDSTITGRAAQYTIDGNMLAANGGAINVSMADGSRFNGITSLGATPGTIDLAMDGSQSVWNMSGDSVLSTLSLNNGATLAYAPVAAGGAFTPKTLTVEGNYAGNGGVLTLNTVLGGDGSLTDRLIVNGDVEAGTTKVAVVNVGGTGEQTVDGIKIVEVQGTSIGTFEQQNRIVAGAYDYSVVKGASDENWYLTSKVTPIDPEGPEGPEGPEQPGGESALRPEFGSYLANNYAANTMFLTRLHDRLGETQYTDVLTGEQKVTSMWMRNVGGHTRFRDSSEQLRTKSNRYVLQLGGDLAQWSSDGLDRWHLGAMVGYGNDRSKTVSSVNSRDSKGQTTGYSAGLYGTWYANQADKSGAYLDSWVMYSRFDNKVMGEERETEKYKSRGVTASVEGGYSFKVGENEYKSYWIQPKAQVVWMGVNAKDHYEAAGVDGSRVKVSDDTDGNLMTRLGVRAYMKGHSAIDEGKDREFQPFIEANWIHNTQNYGVKMAGVKNEMSGTKNIGEVKIGVEGQLSKRLNLWGNAAQQVGDKGYSDTSAMVGVKYSF</sequence>
<dbReference type="Gene3D" id="2.40.128.130">
    <property type="entry name" value="Autotransporter beta-domain"/>
    <property type="match status" value="1"/>
</dbReference>
<feature type="region of interest" description="Disordered" evidence="1">
    <location>
        <begin position="539"/>
        <end position="562"/>
    </location>
</feature>
<dbReference type="InterPro" id="IPR011050">
    <property type="entry name" value="Pectin_lyase_fold/virulence"/>
</dbReference>
<dbReference type="InterPro" id="IPR036709">
    <property type="entry name" value="Autotransporte_beta_dom_sf"/>
</dbReference>
<evidence type="ECO:0000256" key="1">
    <source>
        <dbReference type="SAM" id="MobiDB-lite"/>
    </source>
</evidence>
<feature type="chain" id="PRO_5043988868" description="Autotransporter domain-containing protein" evidence="2">
    <location>
        <begin position="22"/>
        <end position="888"/>
    </location>
</feature>
<dbReference type="GO" id="GO:0019867">
    <property type="term" value="C:outer membrane"/>
    <property type="evidence" value="ECO:0007669"/>
    <property type="project" value="InterPro"/>
</dbReference>
<dbReference type="PROSITE" id="PS51208">
    <property type="entry name" value="AUTOTRANSPORTER"/>
    <property type="match status" value="1"/>
</dbReference>
<proteinExistence type="predicted"/>
<reference evidence="4" key="1">
    <citation type="submission" date="2022-06" db="EMBL/GenBank/DDBJ databases">
        <title>Draft genome sequences of Leminorella grimontii str. JCM5902.</title>
        <authorList>
            <person name="Wakabayashi Y."/>
            <person name="Kojima K."/>
        </authorList>
    </citation>
    <scope>NUCLEOTIDE SEQUENCE</scope>
    <source>
        <strain evidence="4">JCM 5902</strain>
    </source>
</reference>
<feature type="signal peptide" evidence="2">
    <location>
        <begin position="1"/>
        <end position="21"/>
    </location>
</feature>
<dbReference type="InterPro" id="IPR012332">
    <property type="entry name" value="Autotransporter_pectin_lyase_C"/>
</dbReference>
<dbReference type="RefSeq" id="WP_261833082.1">
    <property type="nucleotide sequence ID" value="NZ_BRLH01000002.1"/>
</dbReference>
<dbReference type="Proteomes" id="UP001058124">
    <property type="component" value="Unassembled WGS sequence"/>
</dbReference>
<dbReference type="Gene3D" id="2.160.20.20">
    <property type="match status" value="1"/>
</dbReference>
<dbReference type="InterPro" id="IPR043990">
    <property type="entry name" value="AC_1"/>
</dbReference>
<dbReference type="Pfam" id="PF18883">
    <property type="entry name" value="AC_1"/>
    <property type="match status" value="1"/>
</dbReference>
<dbReference type="InterPro" id="IPR006315">
    <property type="entry name" value="OM_autotransptr_brl_dom"/>
</dbReference>
<name>A0AAV5MZW2_9GAMM</name>
<keyword evidence="5" id="KW-1185">Reference proteome</keyword>
<dbReference type="SUPFAM" id="SSF103515">
    <property type="entry name" value="Autotransporter"/>
    <property type="match status" value="1"/>
</dbReference>
<dbReference type="AlphaFoldDB" id="A0AAV5MZW2"/>
<dbReference type="SUPFAM" id="SSF51126">
    <property type="entry name" value="Pectin lyase-like"/>
    <property type="match status" value="1"/>
</dbReference>
<gene>
    <name evidence="4" type="ORF">SOASR030_15130</name>
</gene>
<organism evidence="4 5">
    <name type="scientific">Leminorella grimontii</name>
    <dbReference type="NCBI Taxonomy" id="82981"/>
    <lineage>
        <taxon>Bacteria</taxon>
        <taxon>Pseudomonadati</taxon>
        <taxon>Pseudomonadota</taxon>
        <taxon>Gammaproteobacteria</taxon>
        <taxon>Enterobacterales</taxon>
        <taxon>Budviciaceae</taxon>
        <taxon>Leminorella</taxon>
    </lineage>
</organism>
<feature type="domain" description="Autotransporter" evidence="3">
    <location>
        <begin position="600"/>
        <end position="888"/>
    </location>
</feature>
<dbReference type="PANTHER" id="PTHR12338">
    <property type="entry name" value="AUTOTRANSPORTER"/>
    <property type="match status" value="1"/>
</dbReference>
<dbReference type="CDD" id="cd01344">
    <property type="entry name" value="PL2_Passenger_AT"/>
    <property type="match status" value="1"/>
</dbReference>
<comment type="caution">
    <text evidence="4">The sequence shown here is derived from an EMBL/GenBank/DDBJ whole genome shotgun (WGS) entry which is preliminary data.</text>
</comment>
<evidence type="ECO:0000259" key="3">
    <source>
        <dbReference type="PROSITE" id="PS51208"/>
    </source>
</evidence>
<dbReference type="EMBL" id="BRLH01000002">
    <property type="protein sequence ID" value="GKX55401.1"/>
    <property type="molecule type" value="Genomic_DNA"/>
</dbReference>
<dbReference type="SMART" id="SM00869">
    <property type="entry name" value="Autotransporter"/>
    <property type="match status" value="1"/>
</dbReference>
<dbReference type="InterPro" id="IPR005546">
    <property type="entry name" value="Autotransporte_beta"/>
</dbReference>
<dbReference type="InterPro" id="IPR050909">
    <property type="entry name" value="Bact_Autotransporter_VF"/>
</dbReference>
<protein>
    <recommendedName>
        <fullName evidence="3">Autotransporter domain-containing protein</fullName>
    </recommendedName>
</protein>
<evidence type="ECO:0000256" key="2">
    <source>
        <dbReference type="SAM" id="SignalP"/>
    </source>
</evidence>
<dbReference type="NCBIfam" id="TIGR01414">
    <property type="entry name" value="autotrans_barl"/>
    <property type="match status" value="1"/>
</dbReference>
<evidence type="ECO:0000313" key="4">
    <source>
        <dbReference type="EMBL" id="GKX55401.1"/>
    </source>
</evidence>
<dbReference type="PANTHER" id="PTHR12338:SF5">
    <property type="entry name" value="ANTIGEN 43-RELATED"/>
    <property type="match status" value="1"/>
</dbReference>